<gene>
    <name evidence="1" type="ORF">POPTR_007G023850</name>
</gene>
<name>A0A3N7GPL8_POPTR</name>
<proteinExistence type="predicted"/>
<protein>
    <submittedName>
        <fullName evidence="1">Uncharacterized protein</fullName>
    </submittedName>
</protein>
<organism evidence="1 2">
    <name type="scientific">Populus trichocarpa</name>
    <name type="common">Western balsam poplar</name>
    <name type="synonym">Populus balsamifera subsp. trichocarpa</name>
    <dbReference type="NCBI Taxonomy" id="3694"/>
    <lineage>
        <taxon>Eukaryota</taxon>
        <taxon>Viridiplantae</taxon>
        <taxon>Streptophyta</taxon>
        <taxon>Embryophyta</taxon>
        <taxon>Tracheophyta</taxon>
        <taxon>Spermatophyta</taxon>
        <taxon>Magnoliopsida</taxon>
        <taxon>eudicotyledons</taxon>
        <taxon>Gunneridae</taxon>
        <taxon>Pentapetalae</taxon>
        <taxon>rosids</taxon>
        <taxon>fabids</taxon>
        <taxon>Malpighiales</taxon>
        <taxon>Salicaceae</taxon>
        <taxon>Saliceae</taxon>
        <taxon>Populus</taxon>
    </lineage>
</organism>
<keyword evidence="2" id="KW-1185">Reference proteome</keyword>
<dbReference type="Proteomes" id="UP000006729">
    <property type="component" value="Chromosome 7"/>
</dbReference>
<accession>A0A3N7GPL8</accession>
<sequence>MGLVIYNDSSGNEAVRSSRQVGKTLNMNNDSVMHNKELKDLNKRLVLLGKRILDENEK</sequence>
<dbReference type="EMBL" id="CM009296">
    <property type="protein sequence ID" value="RQO92424.1"/>
    <property type="molecule type" value="Genomic_DNA"/>
</dbReference>
<evidence type="ECO:0000313" key="1">
    <source>
        <dbReference type="EMBL" id="RQO92424.1"/>
    </source>
</evidence>
<reference evidence="1 2" key="1">
    <citation type="journal article" date="2006" name="Science">
        <title>The genome of black cottonwood, Populus trichocarpa (Torr. &amp; Gray).</title>
        <authorList>
            <person name="Tuskan G.A."/>
            <person name="Difazio S."/>
            <person name="Jansson S."/>
            <person name="Bohlmann J."/>
            <person name="Grigoriev I."/>
            <person name="Hellsten U."/>
            <person name="Putnam N."/>
            <person name="Ralph S."/>
            <person name="Rombauts S."/>
            <person name="Salamov A."/>
            <person name="Schein J."/>
            <person name="Sterck L."/>
            <person name="Aerts A."/>
            <person name="Bhalerao R.R."/>
            <person name="Bhalerao R.P."/>
            <person name="Blaudez D."/>
            <person name="Boerjan W."/>
            <person name="Brun A."/>
            <person name="Brunner A."/>
            <person name="Busov V."/>
            <person name="Campbell M."/>
            <person name="Carlson J."/>
            <person name="Chalot M."/>
            <person name="Chapman J."/>
            <person name="Chen G.L."/>
            <person name="Cooper D."/>
            <person name="Coutinho P.M."/>
            <person name="Couturier J."/>
            <person name="Covert S."/>
            <person name="Cronk Q."/>
            <person name="Cunningham R."/>
            <person name="Davis J."/>
            <person name="Degroeve S."/>
            <person name="Dejardin A."/>
            <person name="Depamphilis C."/>
            <person name="Detter J."/>
            <person name="Dirks B."/>
            <person name="Dubchak I."/>
            <person name="Duplessis S."/>
            <person name="Ehlting J."/>
            <person name="Ellis B."/>
            <person name="Gendler K."/>
            <person name="Goodstein D."/>
            <person name="Gribskov M."/>
            <person name="Grimwood J."/>
            <person name="Groover A."/>
            <person name="Gunter L."/>
            <person name="Hamberger B."/>
            <person name="Heinze B."/>
            <person name="Helariutta Y."/>
            <person name="Henrissat B."/>
            <person name="Holligan D."/>
            <person name="Holt R."/>
            <person name="Huang W."/>
            <person name="Islam-Faridi N."/>
            <person name="Jones S."/>
            <person name="Jones-Rhoades M."/>
            <person name="Jorgensen R."/>
            <person name="Joshi C."/>
            <person name="Kangasjarvi J."/>
            <person name="Karlsson J."/>
            <person name="Kelleher C."/>
            <person name="Kirkpatrick R."/>
            <person name="Kirst M."/>
            <person name="Kohler A."/>
            <person name="Kalluri U."/>
            <person name="Larimer F."/>
            <person name="Leebens-Mack J."/>
            <person name="Leple J.C."/>
            <person name="Locascio P."/>
            <person name="Lou Y."/>
            <person name="Lucas S."/>
            <person name="Martin F."/>
            <person name="Montanini B."/>
            <person name="Napoli C."/>
            <person name="Nelson D.R."/>
            <person name="Nelson C."/>
            <person name="Nieminen K."/>
            <person name="Nilsson O."/>
            <person name="Pereda V."/>
            <person name="Peter G."/>
            <person name="Philippe R."/>
            <person name="Pilate G."/>
            <person name="Poliakov A."/>
            <person name="Razumovskaya J."/>
            <person name="Richardson P."/>
            <person name="Rinaldi C."/>
            <person name="Ritland K."/>
            <person name="Rouze P."/>
            <person name="Ryaboy D."/>
            <person name="Schmutz J."/>
            <person name="Schrader J."/>
            <person name="Segerman B."/>
            <person name="Shin H."/>
            <person name="Siddiqui A."/>
            <person name="Sterky F."/>
            <person name="Terry A."/>
            <person name="Tsai C.J."/>
            <person name="Uberbacher E."/>
            <person name="Unneberg P."/>
            <person name="Vahala J."/>
            <person name="Wall K."/>
            <person name="Wessler S."/>
            <person name="Yang G."/>
            <person name="Yin T."/>
            <person name="Douglas C."/>
            <person name="Marra M."/>
            <person name="Sandberg G."/>
            <person name="Van de Peer Y."/>
            <person name="Rokhsar D."/>
        </authorList>
    </citation>
    <scope>NUCLEOTIDE SEQUENCE [LARGE SCALE GENOMIC DNA]</scope>
    <source>
        <strain evidence="2">cv. Nisqually</strain>
    </source>
</reference>
<dbReference type="InParanoid" id="A0A3N7GPL8"/>
<dbReference type="AlphaFoldDB" id="A0A3N7GPL8"/>
<evidence type="ECO:0000313" key="2">
    <source>
        <dbReference type="Proteomes" id="UP000006729"/>
    </source>
</evidence>